<keyword evidence="3" id="KW-0832">Ubl conjugation</keyword>
<evidence type="ECO:0000256" key="3">
    <source>
        <dbReference type="ARBA" id="ARBA00022843"/>
    </source>
</evidence>
<feature type="region of interest" description="Disordered" evidence="5">
    <location>
        <begin position="61"/>
        <end position="81"/>
    </location>
</feature>
<dbReference type="GO" id="GO:0005634">
    <property type="term" value="C:nucleus"/>
    <property type="evidence" value="ECO:0007669"/>
    <property type="project" value="UniProtKB-SubCell"/>
</dbReference>
<evidence type="ECO:0000259" key="6">
    <source>
        <dbReference type="PROSITE" id="PS51320"/>
    </source>
</evidence>
<evidence type="ECO:0000313" key="8">
    <source>
        <dbReference type="Proteomes" id="UP000734854"/>
    </source>
</evidence>
<dbReference type="GO" id="GO:0031347">
    <property type="term" value="P:regulation of defense response"/>
    <property type="evidence" value="ECO:0007669"/>
    <property type="project" value="UniProtKB-UniRule"/>
</dbReference>
<keyword evidence="2 4" id="KW-1184">Jasmonic acid signaling pathway</keyword>
<comment type="function">
    <text evidence="4">Repressor of jasmonate responses.</text>
</comment>
<dbReference type="Pfam" id="PF09425">
    <property type="entry name" value="Jas_motif"/>
    <property type="match status" value="1"/>
</dbReference>
<dbReference type="PANTHER" id="PTHR33077">
    <property type="entry name" value="PROTEIN TIFY 4A-RELATED-RELATED"/>
    <property type="match status" value="1"/>
</dbReference>
<dbReference type="GO" id="GO:0009611">
    <property type="term" value="P:response to wounding"/>
    <property type="evidence" value="ECO:0007669"/>
    <property type="project" value="UniProtKB-UniRule"/>
</dbReference>
<comment type="caution">
    <text evidence="7">The sequence shown here is derived from an EMBL/GenBank/DDBJ whole genome shotgun (WGS) entry which is preliminary data.</text>
</comment>
<dbReference type="GO" id="GO:2000022">
    <property type="term" value="P:regulation of jasmonic acid mediated signaling pathway"/>
    <property type="evidence" value="ECO:0007669"/>
    <property type="project" value="UniProtKB-UniRule"/>
</dbReference>
<keyword evidence="8" id="KW-1185">Reference proteome</keyword>
<evidence type="ECO:0000256" key="2">
    <source>
        <dbReference type="ARBA" id="ARBA00022819"/>
    </source>
</evidence>
<dbReference type="SMR" id="A0A8J5LQK3"/>
<evidence type="ECO:0000256" key="4">
    <source>
        <dbReference type="RuleBase" id="RU369065"/>
    </source>
</evidence>
<dbReference type="SMART" id="SM00979">
    <property type="entry name" value="TIFY"/>
    <property type="match status" value="1"/>
</dbReference>
<evidence type="ECO:0000256" key="1">
    <source>
        <dbReference type="ARBA" id="ARBA00008614"/>
    </source>
</evidence>
<dbReference type="PROSITE" id="PS51320">
    <property type="entry name" value="TIFY"/>
    <property type="match status" value="1"/>
</dbReference>
<feature type="domain" description="Tify" evidence="6">
    <location>
        <begin position="94"/>
        <end position="129"/>
    </location>
</feature>
<proteinExistence type="inferred from homology"/>
<dbReference type="InterPro" id="IPR018467">
    <property type="entry name" value="CCT_CS"/>
</dbReference>
<reference evidence="7 8" key="1">
    <citation type="submission" date="2020-08" db="EMBL/GenBank/DDBJ databases">
        <title>Plant Genome Project.</title>
        <authorList>
            <person name="Zhang R.-G."/>
        </authorList>
    </citation>
    <scope>NUCLEOTIDE SEQUENCE [LARGE SCALE GENOMIC DNA]</scope>
    <source>
        <tissue evidence="7">Rhizome</tissue>
    </source>
</reference>
<protein>
    <recommendedName>
        <fullName evidence="4">Protein TIFY</fullName>
    </recommendedName>
    <alternativeName>
        <fullName evidence="4">Jasmonate ZIM domain-containing protein</fullName>
    </alternativeName>
</protein>
<gene>
    <name evidence="7" type="ORF">ZIOFF_012187</name>
</gene>
<dbReference type="PANTHER" id="PTHR33077:SF140">
    <property type="entry name" value="PROTEIN TIFY 10B"/>
    <property type="match status" value="1"/>
</dbReference>
<comment type="similarity">
    <text evidence="1 4">Belongs to the TIFY/JAZ family.</text>
</comment>
<dbReference type="InterPro" id="IPR040390">
    <property type="entry name" value="TIFY/JAZ"/>
</dbReference>
<organism evidence="7 8">
    <name type="scientific">Zingiber officinale</name>
    <name type="common">Ginger</name>
    <name type="synonym">Amomum zingiber</name>
    <dbReference type="NCBI Taxonomy" id="94328"/>
    <lineage>
        <taxon>Eukaryota</taxon>
        <taxon>Viridiplantae</taxon>
        <taxon>Streptophyta</taxon>
        <taxon>Embryophyta</taxon>
        <taxon>Tracheophyta</taxon>
        <taxon>Spermatophyta</taxon>
        <taxon>Magnoliopsida</taxon>
        <taxon>Liliopsida</taxon>
        <taxon>Zingiberales</taxon>
        <taxon>Zingiberaceae</taxon>
        <taxon>Zingiber</taxon>
    </lineage>
</organism>
<comment type="subcellular location">
    <subcellularLocation>
        <location evidence="4">Nucleus</location>
    </subcellularLocation>
</comment>
<dbReference type="Proteomes" id="UP000734854">
    <property type="component" value="Unassembled WGS sequence"/>
</dbReference>
<dbReference type="OrthoDB" id="1937734at2759"/>
<keyword evidence="4" id="KW-0539">Nucleus</keyword>
<sequence length="233" mass="25751">MVDQRTTVSNKGQKPKFSKTCRLLSQYLKEMGSLRGLALPMAPVGKSLAPTATMNLLPGVGASREDQTENHQKREPLKSTDLFPHNYGFDSEIKLTPKGQLTIFYGGRVLVFDDYPQDKAKNLMHMARKVNTIGAQHFCFSTADCHPKLDSTSLPASSAAPVAATLQVSLSMAIESDMPLARRNSLHRFLEKRKYRICAKAPYQIRGFPASAIEADPESSQSWLNLGTANSRH</sequence>
<evidence type="ECO:0000256" key="5">
    <source>
        <dbReference type="SAM" id="MobiDB-lite"/>
    </source>
</evidence>
<dbReference type="AlphaFoldDB" id="A0A8J5LQK3"/>
<dbReference type="EMBL" id="JACMSC010000003">
    <property type="protein sequence ID" value="KAG6529970.1"/>
    <property type="molecule type" value="Genomic_DNA"/>
</dbReference>
<dbReference type="Pfam" id="PF06200">
    <property type="entry name" value="tify"/>
    <property type="match status" value="1"/>
</dbReference>
<name>A0A8J5LQK3_ZINOF</name>
<dbReference type="InterPro" id="IPR010399">
    <property type="entry name" value="Tify_dom"/>
</dbReference>
<feature type="compositionally biased region" description="Basic and acidic residues" evidence="5">
    <location>
        <begin position="63"/>
        <end position="78"/>
    </location>
</feature>
<comment type="domain">
    <text evidence="4">The jas domain is required for interaction with COI1.</text>
</comment>
<accession>A0A8J5LQK3</accession>
<evidence type="ECO:0000313" key="7">
    <source>
        <dbReference type="EMBL" id="KAG6529970.1"/>
    </source>
</evidence>